<keyword evidence="2" id="KW-0812">Transmembrane</keyword>
<evidence type="ECO:0000256" key="2">
    <source>
        <dbReference type="SAM" id="Phobius"/>
    </source>
</evidence>
<sequence length="635" mass="72181">MIRSNGILHSHDENHLWHNPSTNKTQNVPFIEYLAGIGEEVVEDEADEHHNYEDGCVENDDQVEGQDEPSHDEEDGGQPEYGNEEDDIRRFMIGADDILISRDQVDLVANFCEKSKADPHVEEKRKHVALLDERCMHDAVSDRRGLHRPYLGPLTSQQLCERMSRKRFKTDPEELLDINVLEDEQHDAARRIVFITDLDALGIEALVKTAALTQVPTLRSLFYKYLTSTASMGVTVKNGGFRSFHLEFHIPYYVMRDNKPSRRDTRKTTNGDPLRRCWELPSVPFMSPSAGTKSTLADANYNIYEAMISIGVTGSGYHIWAAYAFVDGYFGSRDSVDSYHQMKGRIRGRAEPLAAGLINADEPLWDPREYFLKVLEIRTKLVSMEWSQILNKMGRDLEQARTIQYDAMLSEDPKAKKIVTKFMKWSLKMSIILRILEKRLLGTLAAWESFKRSGIYYFDDESVLLVGTAFEKLKAHLQRIRDLENELSKDNPDGLNIHLGLESVEGTNSQEKTARQLQNLTVITTIFFPLALSANLFSTTGVLPFAPNLRTFMFVFLVLGILILATLVILTKGETWLYQFMEYLRKIFTFCMAHLGPKDAGIMRPKSSKQAGFSIRFATAAPPEEVDVEAAIHNG</sequence>
<feature type="region of interest" description="Disordered" evidence="1">
    <location>
        <begin position="52"/>
        <end position="86"/>
    </location>
</feature>
<keyword evidence="2" id="KW-0472">Membrane</keyword>
<feature type="compositionally biased region" description="Acidic residues" evidence="1">
    <location>
        <begin position="55"/>
        <end position="86"/>
    </location>
</feature>
<dbReference type="EMBL" id="JAFJYH010000055">
    <property type="protein sequence ID" value="KAG4422038.1"/>
    <property type="molecule type" value="Genomic_DNA"/>
</dbReference>
<organism evidence="3 4">
    <name type="scientific">Cadophora malorum</name>
    <dbReference type="NCBI Taxonomy" id="108018"/>
    <lineage>
        <taxon>Eukaryota</taxon>
        <taxon>Fungi</taxon>
        <taxon>Dikarya</taxon>
        <taxon>Ascomycota</taxon>
        <taxon>Pezizomycotina</taxon>
        <taxon>Leotiomycetes</taxon>
        <taxon>Helotiales</taxon>
        <taxon>Ploettnerulaceae</taxon>
        <taxon>Cadophora</taxon>
    </lineage>
</organism>
<keyword evidence="4" id="KW-1185">Reference proteome</keyword>
<comment type="caution">
    <text evidence="3">The sequence shown here is derived from an EMBL/GenBank/DDBJ whole genome shotgun (WGS) entry which is preliminary data.</text>
</comment>
<dbReference type="Gene3D" id="1.20.58.340">
    <property type="entry name" value="Magnesium transport protein CorA, transmembrane region"/>
    <property type="match status" value="1"/>
</dbReference>
<name>A0A8H7WC04_9HELO</name>
<accession>A0A8H7WC04</accession>
<protein>
    <submittedName>
        <fullName evidence="3">Uncharacterized protein</fullName>
    </submittedName>
</protein>
<evidence type="ECO:0000256" key="1">
    <source>
        <dbReference type="SAM" id="MobiDB-lite"/>
    </source>
</evidence>
<dbReference type="Proteomes" id="UP000664132">
    <property type="component" value="Unassembled WGS sequence"/>
</dbReference>
<feature type="transmembrane region" description="Helical" evidence="2">
    <location>
        <begin position="520"/>
        <end position="546"/>
    </location>
</feature>
<dbReference type="AlphaFoldDB" id="A0A8H7WC04"/>
<reference evidence="3" key="1">
    <citation type="submission" date="2021-02" db="EMBL/GenBank/DDBJ databases">
        <title>Genome sequence Cadophora malorum strain M34.</title>
        <authorList>
            <person name="Stefanovic E."/>
            <person name="Vu D."/>
            <person name="Scully C."/>
            <person name="Dijksterhuis J."/>
            <person name="Roader J."/>
            <person name="Houbraken J."/>
        </authorList>
    </citation>
    <scope>NUCLEOTIDE SEQUENCE</scope>
    <source>
        <strain evidence="3">M34</strain>
    </source>
</reference>
<feature type="transmembrane region" description="Helical" evidence="2">
    <location>
        <begin position="552"/>
        <end position="571"/>
    </location>
</feature>
<gene>
    <name evidence="3" type="ORF">IFR04_004779</name>
</gene>
<evidence type="ECO:0000313" key="4">
    <source>
        <dbReference type="Proteomes" id="UP000664132"/>
    </source>
</evidence>
<dbReference type="OrthoDB" id="5428055at2759"/>
<keyword evidence="2" id="KW-1133">Transmembrane helix</keyword>
<feature type="region of interest" description="Disordered" evidence="1">
    <location>
        <begin position="1"/>
        <end position="23"/>
    </location>
</feature>
<proteinExistence type="predicted"/>
<evidence type="ECO:0000313" key="3">
    <source>
        <dbReference type="EMBL" id="KAG4422038.1"/>
    </source>
</evidence>